<dbReference type="PANTHER" id="PTHR12979">
    <property type="entry name" value="CCR4-NOT TRANSCRIPTION COMPLEX SUBUNIT 10"/>
    <property type="match status" value="1"/>
</dbReference>
<dbReference type="InterPro" id="IPR039740">
    <property type="entry name" value="CNOT10"/>
</dbReference>
<reference evidence="1" key="2">
    <citation type="journal article" date="2024" name="Plant">
        <title>Genomic evolution and insights into agronomic trait innovations of Sesamum species.</title>
        <authorList>
            <person name="Miao H."/>
            <person name="Wang L."/>
            <person name="Qu L."/>
            <person name="Liu H."/>
            <person name="Sun Y."/>
            <person name="Le M."/>
            <person name="Wang Q."/>
            <person name="Wei S."/>
            <person name="Zheng Y."/>
            <person name="Lin W."/>
            <person name="Duan Y."/>
            <person name="Cao H."/>
            <person name="Xiong S."/>
            <person name="Wang X."/>
            <person name="Wei L."/>
            <person name="Li C."/>
            <person name="Ma Q."/>
            <person name="Ju M."/>
            <person name="Zhao R."/>
            <person name="Li G."/>
            <person name="Mu C."/>
            <person name="Tian Q."/>
            <person name="Mei H."/>
            <person name="Zhang T."/>
            <person name="Gao T."/>
            <person name="Zhang H."/>
        </authorList>
    </citation>
    <scope>NUCLEOTIDE SEQUENCE</scope>
    <source>
        <strain evidence="1">K16</strain>
    </source>
</reference>
<dbReference type="EMBL" id="JACGWL010000004">
    <property type="protein sequence ID" value="KAK4404149.1"/>
    <property type="molecule type" value="Genomic_DNA"/>
</dbReference>
<accession>A0AAE2C045</accession>
<dbReference type="GO" id="GO:0017148">
    <property type="term" value="P:negative regulation of translation"/>
    <property type="evidence" value="ECO:0007669"/>
    <property type="project" value="TreeGrafter"/>
</dbReference>
<evidence type="ECO:0000313" key="1">
    <source>
        <dbReference type="EMBL" id="KAK4404149.1"/>
    </source>
</evidence>
<keyword evidence="2" id="KW-1185">Reference proteome</keyword>
<gene>
    <name evidence="1" type="ORF">Sango_0783500</name>
</gene>
<evidence type="ECO:0000313" key="2">
    <source>
        <dbReference type="Proteomes" id="UP001289374"/>
    </source>
</evidence>
<reference evidence="1" key="1">
    <citation type="submission" date="2020-06" db="EMBL/GenBank/DDBJ databases">
        <authorList>
            <person name="Li T."/>
            <person name="Hu X."/>
            <person name="Zhang T."/>
            <person name="Song X."/>
            <person name="Zhang H."/>
            <person name="Dai N."/>
            <person name="Sheng W."/>
            <person name="Hou X."/>
            <person name="Wei L."/>
        </authorList>
    </citation>
    <scope>NUCLEOTIDE SEQUENCE</scope>
    <source>
        <strain evidence="1">K16</strain>
        <tissue evidence="1">Leaf</tissue>
    </source>
</reference>
<name>A0AAE2C045_9LAMI</name>
<dbReference type="GO" id="GO:0006402">
    <property type="term" value="P:mRNA catabolic process"/>
    <property type="evidence" value="ECO:0007669"/>
    <property type="project" value="TreeGrafter"/>
</dbReference>
<proteinExistence type="predicted"/>
<organism evidence="1 2">
    <name type="scientific">Sesamum angolense</name>
    <dbReference type="NCBI Taxonomy" id="2727404"/>
    <lineage>
        <taxon>Eukaryota</taxon>
        <taxon>Viridiplantae</taxon>
        <taxon>Streptophyta</taxon>
        <taxon>Embryophyta</taxon>
        <taxon>Tracheophyta</taxon>
        <taxon>Spermatophyta</taxon>
        <taxon>Magnoliopsida</taxon>
        <taxon>eudicotyledons</taxon>
        <taxon>Gunneridae</taxon>
        <taxon>Pentapetalae</taxon>
        <taxon>asterids</taxon>
        <taxon>lamiids</taxon>
        <taxon>Lamiales</taxon>
        <taxon>Pedaliaceae</taxon>
        <taxon>Sesamum</taxon>
    </lineage>
</organism>
<sequence>MIKEEALQLLSSLDINGQTLKRRVIASSSDLPRTQAEESLSVADLRHKLHLYKVRFLLLTRNLKAAKREVKMAMNIAHAKNYPIALYLKSQLEYARGNHRKAIKLLMASSINTESLLLLAISTNALLANRVVLGPLNSRLSSFPLGPLLREGEWAFGDDPYEAPFRRREMLERTRKMRVSHKEKRKMKSLGRQVTRDRGRLTLPSLKLANAHCLVEE</sequence>
<dbReference type="AlphaFoldDB" id="A0AAE2C045"/>
<comment type="caution">
    <text evidence="1">The sequence shown here is derived from an EMBL/GenBank/DDBJ whole genome shotgun (WGS) entry which is preliminary data.</text>
</comment>
<dbReference type="PANTHER" id="PTHR12979:SF5">
    <property type="entry name" value="CCR4-NOT TRANSCRIPTION COMPLEX SUBUNIT 10"/>
    <property type="match status" value="1"/>
</dbReference>
<dbReference type="Proteomes" id="UP001289374">
    <property type="component" value="Unassembled WGS sequence"/>
</dbReference>
<protein>
    <submittedName>
        <fullName evidence="1">Uncharacterized protein</fullName>
    </submittedName>
</protein>
<dbReference type="GO" id="GO:0030014">
    <property type="term" value="C:CCR4-NOT complex"/>
    <property type="evidence" value="ECO:0007669"/>
    <property type="project" value="InterPro"/>
</dbReference>